<evidence type="ECO:0000259" key="1">
    <source>
        <dbReference type="Pfam" id="PF01883"/>
    </source>
</evidence>
<proteinExistence type="predicted"/>
<dbReference type="PANTHER" id="PTHR42831">
    <property type="entry name" value="FE-S PROTEIN MATURATION AUXILIARY FACTOR YITW"/>
    <property type="match status" value="1"/>
</dbReference>
<evidence type="ECO:0000313" key="2">
    <source>
        <dbReference type="EMBL" id="OGK50866.1"/>
    </source>
</evidence>
<comment type="caution">
    <text evidence="2">The sequence shown here is derived from an EMBL/GenBank/DDBJ whole genome shotgun (WGS) entry which is preliminary data.</text>
</comment>
<dbReference type="InterPro" id="IPR002744">
    <property type="entry name" value="MIP18-like"/>
</dbReference>
<name>A0A1F7J5H9_9BACT</name>
<accession>A0A1F7J5H9</accession>
<dbReference type="Proteomes" id="UP000178558">
    <property type="component" value="Unassembled WGS sequence"/>
</dbReference>
<dbReference type="InterPro" id="IPR034904">
    <property type="entry name" value="FSCA_dom_sf"/>
</dbReference>
<protein>
    <recommendedName>
        <fullName evidence="1">MIP18 family-like domain-containing protein</fullName>
    </recommendedName>
</protein>
<sequence>MPKLNEKNVREKLLEVYDPEMNISIVDLGLVYDVTIQEKKVNIKMTLTTLGCPLFPVIEKDILSKLKPLGPTDVTIKLTFDPPWSFEKMSEKAKAMLGL</sequence>
<reference evidence="2 3" key="1">
    <citation type="journal article" date="2016" name="Nat. Commun.">
        <title>Thousands of microbial genomes shed light on interconnected biogeochemical processes in an aquifer system.</title>
        <authorList>
            <person name="Anantharaman K."/>
            <person name="Brown C.T."/>
            <person name="Hug L.A."/>
            <person name="Sharon I."/>
            <person name="Castelle C.J."/>
            <person name="Probst A.J."/>
            <person name="Thomas B.C."/>
            <person name="Singh A."/>
            <person name="Wilkins M.J."/>
            <person name="Karaoz U."/>
            <person name="Brodie E.L."/>
            <person name="Williams K.H."/>
            <person name="Hubbard S.S."/>
            <person name="Banfield J.F."/>
        </authorList>
    </citation>
    <scope>NUCLEOTIDE SEQUENCE [LARGE SCALE GENOMIC DNA]</scope>
</reference>
<dbReference type="EMBL" id="MGAQ01000010">
    <property type="protein sequence ID" value="OGK50866.1"/>
    <property type="molecule type" value="Genomic_DNA"/>
</dbReference>
<dbReference type="InterPro" id="IPR052339">
    <property type="entry name" value="Fe-S_Maturation_MIP18"/>
</dbReference>
<dbReference type="SUPFAM" id="SSF117916">
    <property type="entry name" value="Fe-S cluster assembly (FSCA) domain-like"/>
    <property type="match status" value="1"/>
</dbReference>
<evidence type="ECO:0000313" key="3">
    <source>
        <dbReference type="Proteomes" id="UP000178558"/>
    </source>
</evidence>
<organism evidence="2 3">
    <name type="scientific">Candidatus Roizmanbacteria bacterium RIFCSPLOWO2_01_FULL_40_42</name>
    <dbReference type="NCBI Taxonomy" id="1802066"/>
    <lineage>
        <taxon>Bacteria</taxon>
        <taxon>Candidatus Roizmaniibacteriota</taxon>
    </lineage>
</organism>
<feature type="domain" description="MIP18 family-like" evidence="1">
    <location>
        <begin position="7"/>
        <end position="76"/>
    </location>
</feature>
<dbReference type="PANTHER" id="PTHR42831:SF1">
    <property type="entry name" value="FE-S PROTEIN MATURATION AUXILIARY FACTOR YITW"/>
    <property type="match status" value="1"/>
</dbReference>
<dbReference type="Pfam" id="PF01883">
    <property type="entry name" value="FeS_assembly_P"/>
    <property type="match status" value="1"/>
</dbReference>
<dbReference type="AlphaFoldDB" id="A0A1F7J5H9"/>
<dbReference type="Gene3D" id="3.30.300.130">
    <property type="entry name" value="Fe-S cluster assembly (FSCA)"/>
    <property type="match status" value="1"/>
</dbReference>
<gene>
    <name evidence="2" type="ORF">A3B50_01140</name>
</gene>